<sequence length="165" mass="16888">MDRSTTTDEDRADRIAELAQGLGVRIALAESLTAGRISAVLGRGQAASDWYCGAVVAYDAEVKFSVLGVTRGPVVTDRCAREMAVGVRRLLDADLALGITGVGGPGPDEGCPPGTVHLAVAGPDGVESQHVVLDGDPAEVVQAATSLALDEIVGALVSRSTAPRR</sequence>
<comment type="caution">
    <text evidence="2">The sequence shown here is derived from an EMBL/GenBank/DDBJ whole genome shotgun (WGS) entry which is preliminary data.</text>
</comment>
<evidence type="ECO:0000313" key="3">
    <source>
        <dbReference type="Proteomes" id="UP000597341"/>
    </source>
</evidence>
<organism evidence="2 3">
    <name type="scientific">Nocardioides flavus</name>
    <name type="common">ex Wang et al. 2016</name>
    <dbReference type="NCBI Taxonomy" id="2058780"/>
    <lineage>
        <taxon>Bacteria</taxon>
        <taxon>Bacillati</taxon>
        <taxon>Actinomycetota</taxon>
        <taxon>Actinomycetes</taxon>
        <taxon>Propionibacteriales</taxon>
        <taxon>Nocardioidaceae</taxon>
        <taxon>Nocardioides</taxon>
    </lineage>
</organism>
<name>A0ABQ3HIG1_9ACTN</name>
<proteinExistence type="predicted"/>
<reference evidence="3" key="1">
    <citation type="journal article" date="2019" name="Int. J. Syst. Evol. Microbiol.">
        <title>The Global Catalogue of Microorganisms (GCM) 10K type strain sequencing project: providing services to taxonomists for standard genome sequencing and annotation.</title>
        <authorList>
            <consortium name="The Broad Institute Genomics Platform"/>
            <consortium name="The Broad Institute Genome Sequencing Center for Infectious Disease"/>
            <person name="Wu L."/>
            <person name="Ma J."/>
        </authorList>
    </citation>
    <scope>NUCLEOTIDE SEQUENCE [LARGE SCALE GENOMIC DNA]</scope>
    <source>
        <strain evidence="3">CGMCC 1.12791</strain>
    </source>
</reference>
<protein>
    <submittedName>
        <fullName evidence="2">Damage-inducible protein CinA</fullName>
    </submittedName>
</protein>
<dbReference type="EMBL" id="BNAD01000002">
    <property type="protein sequence ID" value="GHE16683.1"/>
    <property type="molecule type" value="Genomic_DNA"/>
</dbReference>
<gene>
    <name evidence="2" type="ORF">GCM10011376_12930</name>
</gene>
<dbReference type="SUPFAM" id="SSF142433">
    <property type="entry name" value="CinA-like"/>
    <property type="match status" value="1"/>
</dbReference>
<keyword evidence="3" id="KW-1185">Reference proteome</keyword>
<dbReference type="Proteomes" id="UP000597341">
    <property type="component" value="Unassembled WGS sequence"/>
</dbReference>
<evidence type="ECO:0000313" key="2">
    <source>
        <dbReference type="EMBL" id="GHE16683.1"/>
    </source>
</evidence>
<dbReference type="Pfam" id="PF02464">
    <property type="entry name" value="CinA"/>
    <property type="match status" value="1"/>
</dbReference>
<accession>A0ABQ3HIG1</accession>
<dbReference type="InterPro" id="IPR008136">
    <property type="entry name" value="CinA_C"/>
</dbReference>
<dbReference type="NCBIfam" id="TIGR00199">
    <property type="entry name" value="PncC_domain"/>
    <property type="match status" value="1"/>
</dbReference>
<feature type="domain" description="CinA C-terminal" evidence="1">
    <location>
        <begin position="11"/>
        <end position="152"/>
    </location>
</feature>
<dbReference type="InterPro" id="IPR036653">
    <property type="entry name" value="CinA-like_C"/>
</dbReference>
<dbReference type="Gene3D" id="3.90.950.20">
    <property type="entry name" value="CinA-like"/>
    <property type="match status" value="1"/>
</dbReference>
<evidence type="ECO:0000259" key="1">
    <source>
        <dbReference type="Pfam" id="PF02464"/>
    </source>
</evidence>
<dbReference type="RefSeq" id="WP_191278563.1">
    <property type="nucleotide sequence ID" value="NZ_BNAD01000002.1"/>
</dbReference>